<name>A0A4V6A1X1_STECR</name>
<evidence type="ECO:0000313" key="2">
    <source>
        <dbReference type="Proteomes" id="UP000298663"/>
    </source>
</evidence>
<reference evidence="1 2" key="2">
    <citation type="journal article" date="2019" name="G3 (Bethesda)">
        <title>Hybrid Assembly of the Genome of the Entomopathogenic Nematode Steinernema carpocapsae Identifies the X-Chromosome.</title>
        <authorList>
            <person name="Serra L."/>
            <person name="Macchietto M."/>
            <person name="Macias-Munoz A."/>
            <person name="McGill C.J."/>
            <person name="Rodriguez I.M."/>
            <person name="Rodriguez B."/>
            <person name="Murad R."/>
            <person name="Mortazavi A."/>
        </authorList>
    </citation>
    <scope>NUCLEOTIDE SEQUENCE [LARGE SCALE GENOMIC DNA]</scope>
    <source>
        <strain evidence="1 2">ALL</strain>
    </source>
</reference>
<gene>
    <name evidence="1" type="ORF">L596_017985</name>
</gene>
<proteinExistence type="predicted"/>
<reference evidence="1 2" key="1">
    <citation type="journal article" date="2015" name="Genome Biol.">
        <title>Comparative genomics of Steinernema reveals deeply conserved gene regulatory networks.</title>
        <authorList>
            <person name="Dillman A.R."/>
            <person name="Macchietto M."/>
            <person name="Porter C.F."/>
            <person name="Rogers A."/>
            <person name="Williams B."/>
            <person name="Antoshechkin I."/>
            <person name="Lee M.M."/>
            <person name="Goodwin Z."/>
            <person name="Lu X."/>
            <person name="Lewis E.E."/>
            <person name="Goodrich-Blair H."/>
            <person name="Stock S.P."/>
            <person name="Adams B.J."/>
            <person name="Sternberg P.W."/>
            <person name="Mortazavi A."/>
        </authorList>
    </citation>
    <scope>NUCLEOTIDE SEQUENCE [LARGE SCALE GENOMIC DNA]</scope>
    <source>
        <strain evidence="1 2">ALL</strain>
    </source>
</reference>
<accession>A0A4V6A1X1</accession>
<protein>
    <submittedName>
        <fullName evidence="1">Uncharacterized protein</fullName>
    </submittedName>
</protein>
<dbReference type="Proteomes" id="UP000298663">
    <property type="component" value="Unassembled WGS sequence"/>
</dbReference>
<sequence length="114" mass="12953">MSENEVISSGVDPEMVEDGFIDGIIEKSMSEEESGSEGEWFVIGRDGFRGSEIFLIAKFSSGSVLMMTRPFRNRDNSKLLNACPQISVETYFRAVLNDRSSYIARVRWLICKER</sequence>
<evidence type="ECO:0000313" key="1">
    <source>
        <dbReference type="EMBL" id="TKR76915.1"/>
    </source>
</evidence>
<keyword evidence="2" id="KW-1185">Reference proteome</keyword>
<comment type="caution">
    <text evidence="1">The sequence shown here is derived from an EMBL/GenBank/DDBJ whole genome shotgun (WGS) entry which is preliminary data.</text>
</comment>
<organism evidence="1 2">
    <name type="scientific">Steinernema carpocapsae</name>
    <name type="common">Entomopathogenic nematode</name>
    <dbReference type="NCBI Taxonomy" id="34508"/>
    <lineage>
        <taxon>Eukaryota</taxon>
        <taxon>Metazoa</taxon>
        <taxon>Ecdysozoa</taxon>
        <taxon>Nematoda</taxon>
        <taxon>Chromadorea</taxon>
        <taxon>Rhabditida</taxon>
        <taxon>Tylenchina</taxon>
        <taxon>Panagrolaimomorpha</taxon>
        <taxon>Strongyloidoidea</taxon>
        <taxon>Steinernematidae</taxon>
        <taxon>Steinernema</taxon>
    </lineage>
</organism>
<dbReference type="EMBL" id="AZBU02000005">
    <property type="protein sequence ID" value="TKR76915.1"/>
    <property type="molecule type" value="Genomic_DNA"/>
</dbReference>
<dbReference type="AlphaFoldDB" id="A0A4V6A1X1"/>